<gene>
    <name evidence="4" type="primary">LOC34622163</name>
</gene>
<reference evidence="4" key="1">
    <citation type="submission" date="2025-08" db="UniProtKB">
        <authorList>
            <consortium name="RefSeq"/>
        </authorList>
    </citation>
    <scope>IDENTIFICATION</scope>
</reference>
<feature type="chain" id="PRO_5028193182" evidence="2">
    <location>
        <begin position="19"/>
        <end position="278"/>
    </location>
</feature>
<feature type="signal peptide" evidence="2">
    <location>
        <begin position="1"/>
        <end position="18"/>
    </location>
</feature>
<sequence>MALICLAVATLSTSQVGPVSVAASWDEREGLPEVDEADLDLNEDFVATPSATELAAREQEKQKNLYDQETTDYSEQFDVDDGDELEEETSKEVGVEVADLGGDIDLVDSLEDLEDRDVDMTVEQPLKNTAPDTVDPKPSGAEGIGEQLSGHIIQTKDEDGIELDTSLLTAEEYRFDPNIKEFIDTVPKFDTKQKDKKKREEELKLQRKLNNSMGIYNTEMTVFREVQEKNRGRFTGDIENAEAELQAPESPGPFKRLYDWYDSRLKSLAERYGSEQKE</sequence>
<dbReference type="GeneID" id="34622163"/>
<dbReference type="AlphaFoldDB" id="A0A6P6RSD5"/>
<dbReference type="RefSeq" id="XP_026190020.1">
    <property type="nucleotide sequence ID" value="XM_026334235.1"/>
</dbReference>
<evidence type="ECO:0000313" key="4">
    <source>
        <dbReference type="RefSeq" id="XP_026190020.1"/>
    </source>
</evidence>
<dbReference type="OrthoDB" id="348327at2759"/>
<keyword evidence="3" id="KW-1185">Reference proteome</keyword>
<proteinExistence type="predicted"/>
<evidence type="ECO:0000256" key="2">
    <source>
        <dbReference type="SAM" id="SignalP"/>
    </source>
</evidence>
<organism evidence="3 4">
    <name type="scientific">Cyclospora cayetanensis</name>
    <dbReference type="NCBI Taxonomy" id="88456"/>
    <lineage>
        <taxon>Eukaryota</taxon>
        <taxon>Sar</taxon>
        <taxon>Alveolata</taxon>
        <taxon>Apicomplexa</taxon>
        <taxon>Conoidasida</taxon>
        <taxon>Coccidia</taxon>
        <taxon>Eucoccidiorida</taxon>
        <taxon>Eimeriorina</taxon>
        <taxon>Eimeriidae</taxon>
        <taxon>Cyclospora</taxon>
    </lineage>
</organism>
<feature type="compositionally biased region" description="Acidic residues" evidence="1">
    <location>
        <begin position="69"/>
        <end position="86"/>
    </location>
</feature>
<keyword evidence="2" id="KW-0732">Signal</keyword>
<accession>A0A6P6RSD5</accession>
<evidence type="ECO:0000313" key="3">
    <source>
        <dbReference type="Proteomes" id="UP000515125"/>
    </source>
</evidence>
<dbReference type="Proteomes" id="UP000515125">
    <property type="component" value="Unplaced"/>
</dbReference>
<feature type="region of interest" description="Disordered" evidence="1">
    <location>
        <begin position="56"/>
        <end position="86"/>
    </location>
</feature>
<protein>
    <submittedName>
        <fullName evidence="4">Uncharacterized protein LOC34622163</fullName>
    </submittedName>
</protein>
<evidence type="ECO:0000256" key="1">
    <source>
        <dbReference type="SAM" id="MobiDB-lite"/>
    </source>
</evidence>
<feature type="compositionally biased region" description="Basic and acidic residues" evidence="1">
    <location>
        <begin position="56"/>
        <end position="66"/>
    </location>
</feature>
<name>A0A6P6RSD5_9EIME</name>